<reference evidence="5" key="1">
    <citation type="submission" date="2019-05" db="EMBL/GenBank/DDBJ databases">
        <title>Annotation for the trematode Paragonimus heterotremus.</title>
        <authorList>
            <person name="Choi Y.-J."/>
        </authorList>
    </citation>
    <scope>NUCLEOTIDE SEQUENCE</scope>
    <source>
        <strain evidence="5">LC</strain>
    </source>
</reference>
<feature type="domain" description="CMP/dCMP-type deaminase" evidence="4">
    <location>
        <begin position="11"/>
        <end position="129"/>
    </location>
</feature>
<keyword evidence="3" id="KW-0862">Zinc</keyword>
<evidence type="ECO:0000313" key="5">
    <source>
        <dbReference type="EMBL" id="KAF5404766.1"/>
    </source>
</evidence>
<evidence type="ECO:0000259" key="4">
    <source>
        <dbReference type="PROSITE" id="PS51747"/>
    </source>
</evidence>
<dbReference type="OrthoDB" id="408702at2759"/>
<comment type="caution">
    <text evidence="5">The sequence shown here is derived from an EMBL/GenBank/DDBJ whole genome shotgun (WGS) entry which is preliminary data.</text>
</comment>
<gene>
    <name evidence="5" type="ORF">PHET_01856</name>
</gene>
<dbReference type="PANTHER" id="PTHR11079">
    <property type="entry name" value="CYTOSINE DEAMINASE FAMILY MEMBER"/>
    <property type="match status" value="1"/>
</dbReference>
<dbReference type="GO" id="GO:0052717">
    <property type="term" value="F:tRNA-specific adenosine-34 deaminase activity"/>
    <property type="evidence" value="ECO:0007669"/>
    <property type="project" value="TreeGrafter"/>
</dbReference>
<dbReference type="Gene3D" id="3.40.140.10">
    <property type="entry name" value="Cytidine Deaminase, domain 2"/>
    <property type="match status" value="1"/>
</dbReference>
<evidence type="ECO:0000256" key="1">
    <source>
        <dbReference type="ARBA" id="ARBA00022723"/>
    </source>
</evidence>
<protein>
    <submittedName>
        <fullName evidence="5">Cytidine and deoxycytidylate deaminase zinc-binding region</fullName>
    </submittedName>
</protein>
<dbReference type="PROSITE" id="PS51747">
    <property type="entry name" value="CYT_DCMP_DEAMINASES_2"/>
    <property type="match status" value="1"/>
</dbReference>
<organism evidence="5 6">
    <name type="scientific">Paragonimus heterotremus</name>
    <dbReference type="NCBI Taxonomy" id="100268"/>
    <lineage>
        <taxon>Eukaryota</taxon>
        <taxon>Metazoa</taxon>
        <taxon>Spiralia</taxon>
        <taxon>Lophotrochozoa</taxon>
        <taxon>Platyhelminthes</taxon>
        <taxon>Trematoda</taxon>
        <taxon>Digenea</taxon>
        <taxon>Plagiorchiida</taxon>
        <taxon>Troglotremata</taxon>
        <taxon>Troglotrematidae</taxon>
        <taxon>Paragonimus</taxon>
    </lineage>
</organism>
<dbReference type="InterPro" id="IPR016192">
    <property type="entry name" value="APOBEC/CMP_deaminase_Zn-bd"/>
</dbReference>
<dbReference type="SUPFAM" id="SSF53927">
    <property type="entry name" value="Cytidine deaminase-like"/>
    <property type="match status" value="1"/>
</dbReference>
<evidence type="ECO:0000256" key="3">
    <source>
        <dbReference type="ARBA" id="ARBA00022833"/>
    </source>
</evidence>
<dbReference type="PANTHER" id="PTHR11079:SF149">
    <property type="entry name" value="TRNA-SPECIFIC ADENOSINE DEAMINASE 2"/>
    <property type="match status" value="1"/>
</dbReference>
<evidence type="ECO:0000313" key="6">
    <source>
        <dbReference type="Proteomes" id="UP000748531"/>
    </source>
</evidence>
<sequence length="202" mass="22378">MTDAAYSVSLSLCYQPMDVAFELAIEALEAGEVPVGCVFVYHGTIIAKARNEVNAQKNATEHAEMVAIRRLEQWCEKNHLSLADVLPETTLYVTVEPCIMCAAALRFCLPASPKRYPRLTPIPIAFSVVFGALNERFGGCGSVFDIHSLTSDKPVLSCVSGIQKERAILLLKQFYTQENLNAPEQVRKCKQSRATSFLKDVY</sequence>
<dbReference type="InterPro" id="IPR016193">
    <property type="entry name" value="Cytidine_deaminase-like"/>
</dbReference>
<dbReference type="Pfam" id="PF00383">
    <property type="entry name" value="dCMP_cyt_deam_1"/>
    <property type="match status" value="1"/>
</dbReference>
<keyword evidence="2" id="KW-0378">Hydrolase</keyword>
<dbReference type="InterPro" id="IPR002125">
    <property type="entry name" value="CMP_dCMP_dom"/>
</dbReference>
<dbReference type="AlphaFoldDB" id="A0A8J4WK95"/>
<keyword evidence="6" id="KW-1185">Reference proteome</keyword>
<keyword evidence="1" id="KW-0479">Metal-binding</keyword>
<dbReference type="Proteomes" id="UP000748531">
    <property type="component" value="Unassembled WGS sequence"/>
</dbReference>
<name>A0A8J4WK95_9TREM</name>
<dbReference type="GO" id="GO:0002100">
    <property type="term" value="P:tRNA wobble adenosine to inosine editing"/>
    <property type="evidence" value="ECO:0007669"/>
    <property type="project" value="TreeGrafter"/>
</dbReference>
<dbReference type="PROSITE" id="PS00903">
    <property type="entry name" value="CYT_DCMP_DEAMINASES_1"/>
    <property type="match status" value="1"/>
</dbReference>
<dbReference type="GO" id="GO:0005634">
    <property type="term" value="C:nucleus"/>
    <property type="evidence" value="ECO:0007669"/>
    <property type="project" value="TreeGrafter"/>
</dbReference>
<accession>A0A8J4WK95</accession>
<dbReference type="GO" id="GO:0005737">
    <property type="term" value="C:cytoplasm"/>
    <property type="evidence" value="ECO:0007669"/>
    <property type="project" value="TreeGrafter"/>
</dbReference>
<dbReference type="CDD" id="cd01285">
    <property type="entry name" value="nucleoside_deaminase"/>
    <property type="match status" value="1"/>
</dbReference>
<dbReference type="GO" id="GO:0008270">
    <property type="term" value="F:zinc ion binding"/>
    <property type="evidence" value="ECO:0007669"/>
    <property type="project" value="InterPro"/>
</dbReference>
<evidence type="ECO:0000256" key="2">
    <source>
        <dbReference type="ARBA" id="ARBA00022801"/>
    </source>
</evidence>
<dbReference type="EMBL" id="LUCH01000591">
    <property type="protein sequence ID" value="KAF5404766.1"/>
    <property type="molecule type" value="Genomic_DNA"/>
</dbReference>
<proteinExistence type="predicted"/>